<dbReference type="GO" id="GO:0030866">
    <property type="term" value="P:cortical actin cytoskeleton organization"/>
    <property type="evidence" value="ECO:0007669"/>
    <property type="project" value="EnsemblFungi"/>
</dbReference>
<evidence type="ECO:0000256" key="1">
    <source>
        <dbReference type="ARBA" id="ARBA00001686"/>
    </source>
</evidence>
<dbReference type="GeneID" id="34523038"/>
<dbReference type="GO" id="GO:0060237">
    <property type="term" value="P:regulation of fungal-type cell wall organization"/>
    <property type="evidence" value="ECO:0007669"/>
    <property type="project" value="EnsemblFungi"/>
</dbReference>
<comment type="similarity">
    <text evidence="2">Belongs to the PI3/PI4-kinase family. Type III PI4K subfamily.</text>
</comment>
<dbReference type="GO" id="GO:0006995">
    <property type="term" value="P:cellular response to nitrogen starvation"/>
    <property type="evidence" value="ECO:0007669"/>
    <property type="project" value="EnsemblFungi"/>
</dbReference>
<dbReference type="GO" id="GO:0140504">
    <property type="term" value="P:microlipophagy"/>
    <property type="evidence" value="ECO:0007669"/>
    <property type="project" value="EnsemblFungi"/>
</dbReference>
<evidence type="ECO:0000256" key="6">
    <source>
        <dbReference type="ARBA" id="ARBA00022777"/>
    </source>
</evidence>
<dbReference type="OrthoDB" id="10264149at2759"/>
<evidence type="ECO:0000256" key="2">
    <source>
        <dbReference type="ARBA" id="ARBA00006209"/>
    </source>
</evidence>
<proteinExistence type="inferred from homology"/>
<dbReference type="PROSITE" id="PS51545">
    <property type="entry name" value="PIK_HELICAL"/>
    <property type="match status" value="1"/>
</dbReference>
<evidence type="ECO:0000313" key="10">
    <source>
        <dbReference type="EMBL" id="CDK29667.1"/>
    </source>
</evidence>
<dbReference type="InterPro" id="IPR015433">
    <property type="entry name" value="PI3/4_kinase"/>
</dbReference>
<dbReference type="STRING" id="1382522.W6MUZ1"/>
<dbReference type="PROSITE" id="PS50290">
    <property type="entry name" value="PI3_4_KINASE_3"/>
    <property type="match status" value="1"/>
</dbReference>
<dbReference type="CDD" id="cd05167">
    <property type="entry name" value="PI4Kc_III_alpha"/>
    <property type="match status" value="1"/>
</dbReference>
<keyword evidence="11" id="KW-1185">Reference proteome</keyword>
<dbReference type="Pfam" id="PF00454">
    <property type="entry name" value="PI3_PI4_kinase"/>
    <property type="match status" value="1"/>
</dbReference>
<dbReference type="InterPro" id="IPR011009">
    <property type="entry name" value="Kinase-like_dom_sf"/>
</dbReference>
<keyword evidence="5" id="KW-0547">Nucleotide-binding</keyword>
<dbReference type="GO" id="GO:0061909">
    <property type="term" value="P:autophagosome-lysosome fusion"/>
    <property type="evidence" value="ECO:0007669"/>
    <property type="project" value="EnsemblFungi"/>
</dbReference>
<dbReference type="PANTHER" id="PTHR10048">
    <property type="entry name" value="PHOSPHATIDYLINOSITOL KINASE"/>
    <property type="match status" value="1"/>
</dbReference>
<dbReference type="PANTHER" id="PTHR10048:SF15">
    <property type="entry name" value="PHOSPHATIDYLINOSITOL 4-KINASE ALPHA"/>
    <property type="match status" value="1"/>
</dbReference>
<accession>W6MUZ1</accession>
<evidence type="ECO:0000256" key="3">
    <source>
        <dbReference type="ARBA" id="ARBA00012169"/>
    </source>
</evidence>
<dbReference type="InterPro" id="IPR016024">
    <property type="entry name" value="ARM-type_fold"/>
</dbReference>
<protein>
    <recommendedName>
        <fullName evidence="3">1-phosphatidylinositol 4-kinase</fullName>
        <ecNumber evidence="3">2.7.1.67</ecNumber>
    </recommendedName>
</protein>
<dbReference type="FunFam" id="1.25.40.70:FF:000011">
    <property type="entry name" value="Phosphatidylinositol 4-kinase alpha"/>
    <property type="match status" value="1"/>
</dbReference>
<dbReference type="InterPro" id="IPR000403">
    <property type="entry name" value="PI3/4_kinase_cat_dom"/>
</dbReference>
<dbReference type="SUPFAM" id="SSF48371">
    <property type="entry name" value="ARM repeat"/>
    <property type="match status" value="1"/>
</dbReference>
<dbReference type="HOGENOM" id="CLU_000893_1_1_1"/>
<dbReference type="GO" id="GO:0000422">
    <property type="term" value="P:autophagy of mitochondrion"/>
    <property type="evidence" value="ECO:0007669"/>
    <property type="project" value="EnsemblFungi"/>
</dbReference>
<evidence type="ECO:0000259" key="9">
    <source>
        <dbReference type="PROSITE" id="PS51545"/>
    </source>
</evidence>
<dbReference type="Gene3D" id="1.10.1070.11">
    <property type="entry name" value="Phosphatidylinositol 3-/4-kinase, catalytic domain"/>
    <property type="match status" value="1"/>
</dbReference>
<dbReference type="Pfam" id="PF00613">
    <property type="entry name" value="PI3Ka"/>
    <property type="match status" value="1"/>
</dbReference>
<evidence type="ECO:0000256" key="7">
    <source>
        <dbReference type="ARBA" id="ARBA00022840"/>
    </source>
</evidence>
<keyword evidence="7" id="KW-0067">ATP-binding</keyword>
<dbReference type="GO" id="GO:0005524">
    <property type="term" value="F:ATP binding"/>
    <property type="evidence" value="ECO:0007669"/>
    <property type="project" value="UniProtKB-KW"/>
</dbReference>
<dbReference type="GO" id="GO:0046854">
    <property type="term" value="P:phosphatidylinositol phosphate biosynthetic process"/>
    <property type="evidence" value="ECO:0007669"/>
    <property type="project" value="EnsemblFungi"/>
</dbReference>
<dbReference type="Gene3D" id="3.30.1010.10">
    <property type="entry name" value="Phosphatidylinositol 3-kinase Catalytic Subunit, Chain A, domain 4"/>
    <property type="match status" value="1"/>
</dbReference>
<dbReference type="FunFam" id="3.30.1010.10:FF:000014">
    <property type="entry name" value="Phosphatidylinositol 4-kinase STT4"/>
    <property type="match status" value="1"/>
</dbReference>
<keyword evidence="4" id="KW-0808">Transferase</keyword>
<name>W6MUZ1_9ASCO</name>
<evidence type="ECO:0000256" key="4">
    <source>
        <dbReference type="ARBA" id="ARBA00022679"/>
    </source>
</evidence>
<dbReference type="InterPro" id="IPR045495">
    <property type="entry name" value="PI4K_N"/>
</dbReference>
<dbReference type="Pfam" id="PF19274">
    <property type="entry name" value="PI4K_N"/>
    <property type="match status" value="1"/>
</dbReference>
<gene>
    <name evidence="10" type="ORF">KUCA_T00005660001</name>
</gene>
<keyword evidence="6" id="KW-0418">Kinase</keyword>
<evidence type="ECO:0000256" key="5">
    <source>
        <dbReference type="ARBA" id="ARBA00022741"/>
    </source>
</evidence>
<reference evidence="10" key="1">
    <citation type="submission" date="2013-12" db="EMBL/GenBank/DDBJ databases">
        <authorList>
            <person name="Genoscope - CEA"/>
        </authorList>
    </citation>
    <scope>NUCLEOTIDE SEQUENCE</scope>
    <source>
        <strain evidence="10">CBS 1993</strain>
    </source>
</reference>
<comment type="catalytic activity">
    <reaction evidence="1">
        <text>a 1,2-diacyl-sn-glycero-3-phospho-(1D-myo-inositol) + ATP = a 1,2-diacyl-sn-glycero-3-phospho-(1D-myo-inositol 4-phosphate) + ADP + H(+)</text>
        <dbReference type="Rhea" id="RHEA:19877"/>
        <dbReference type="ChEBI" id="CHEBI:15378"/>
        <dbReference type="ChEBI" id="CHEBI:30616"/>
        <dbReference type="ChEBI" id="CHEBI:57880"/>
        <dbReference type="ChEBI" id="CHEBI:58178"/>
        <dbReference type="ChEBI" id="CHEBI:456216"/>
        <dbReference type="EC" id="2.7.1.67"/>
    </reaction>
</comment>
<dbReference type="PROSITE" id="PS00915">
    <property type="entry name" value="PI3_4_KINASE_1"/>
    <property type="match status" value="1"/>
</dbReference>
<sequence length="1897" mass="212807">MDFEILSDSTIRARAVNELAEYSAKMPKNENPESNGLYKTFLSRLLQAATFGNSKSSSISPREVENVIALCKYLENSTDVAQLDVVFEKLSLFFIRLPSLNVLSPVGTSSWPTTQTELAFTLTSAFCNASSKSPALKSQVESSFLSFLENFKVGAQSPLRLSYYFALIGFIDALQKSVFFVTAYSSSIIQKLIDLLTAQFFIQVEVCMSEISEIEDQMAISRFEAEDSEFSSLLLMKLYKQLLVEHLKGHTTPEAMTESLLPSILKRAVSSQVVNGNGNGNGHIEESEESREFTTVLKQITEHSIQDAMAFEAGGNDILLSTYSRQQMASCIQASSLQIIALGVEKGVVDLSEVENITKRFMGDPSKVAYHQLADSLFGLVAMLSFKNRKMAHLLARKFPTLLLSHGLTGESASAVAASVAISLSRLSQEDIISTVYSITNILAPTSDFVTQRKKSFRNVSGLEPPKRISSRTMSPVSSLRSVGSAQRSVLNHIGHSDFGVELTSQSFENVLAAAVSFCKVLDDEQITVLMVTILCQKFGSVSKSLDIMLLKTLGTFMPIVDEREFLHILKLFTEGALKAVRKSDSAHKDAIIDIWVSVSESVASLSDTEIYRVYLHELLIGIANRGDDVRDLEHHRSNTEVSAVAQEIAIYFKPLAHLFPSLDTEPAKFTDLQTINLFKDAWFNLVVHGYSLNSEIGILHKETLKRIAYSSPPLADEYSWSRTETSIELNSVLRRGTSKHTEKLHKDSLSKTFSPKALDNAVFEFKISRPKLMFLAATLFLEDLRVETGDCSTSLIYFSDPSVAITGVQKYIGNIAVYITLKFIREVHRGGSATFAMDNVSEQLKKMLILCCHRDYELQDAAFQCCNYLIQKIPSSLCHHTSLFSLLDLLSLLFQSIVDADTNEYEPKVKFQATASNITLNLSDSYEWRRAAWQKLHKFGTSWTKLALMKCNYDMKSLLQAYISQIGLLNIGNIHFGVSFALEMAGSVLPSDRELSNLGVDAYSKTNTLAGFLSQFQWRNSFKNDILIKVAKFKTEGSPYLPGNVRRELQSIETRLHENVAIPSQELMNVLGDCTAVVIISPTLAAGFIGCLVRIPFKVFTSEIIDLAIGLWLTAIKERPDASAYILAQILSLWEEKIRCHDGLFNSSLTILDATYSRMEYLPTSKAEMDHLGSAANKKIKPHLLLIRLLGSHFEATMYRSDHVLKMFTQTFILALKGLRNGSLHPFARLARFELIDCALNILAVHISLKSRDVGELTSAILNGALSWFKLPQSTPFGGNKLKIKADYKLLQTITRRIAGLYFKQGSSFLSKKTLLLAFLEHEVSVIASWLDPLNPSDPSGTYLTSVGKPEVLDAFYANPRLAINLVKRYKLTSLNSMLRDLLLKHPLKALDEPFAVEYLLHSDSRSYGKPSKHLLLWSPLPPVDSIKLFMPPFNDDPFILQYTMRSLESHDVNLTFFYVPQIVQSLRHDSRLAYVRRFILETAKVSQLFAHQIIWNMLANRFKDEDSEVPDSIKPTLDEIMDAMLKTFSKKDFLFYEQEFRFFEEVTGISGKLKPYIKKSKAEKKAKIDEEMDRIIVKPGVYLPSNPDGVVVDINRKSGRPLQSHAKAPFMATFKIKKEIPDLSDDSQSKLVTIEQWMSAIFKVGDDCRQDVLALQLISVFRTIWTHAGLDVYVFPYRVTATAPGCGIIDVLPNSVSRDMLGREAVNGLYEYFISRFGPENSTEFQTARNNFVKSLAAYSVISYLLQFKDRHNGNIMYDDQGHILHIDFGFCFDIVPGGVKFEQSPFKLTKEMVRVMGGGQDTQAYKWFEELCVKAFLACRPYMDTIINCVVPMTESGLPCFKPATIKKLRARFVPEKSEKDAAIFMQGLIKKSFESASTKGYDEFQRLTNGIPY</sequence>
<dbReference type="FunFam" id="1.10.1070.11:FF:000022">
    <property type="entry name" value="Phosphatidylinositol 4-kinase stt4"/>
    <property type="match status" value="1"/>
</dbReference>
<dbReference type="Proteomes" id="UP000019384">
    <property type="component" value="Unassembled WGS sequence"/>
</dbReference>
<feature type="domain" description="PI3K/PI4K catalytic" evidence="8">
    <location>
        <begin position="1618"/>
        <end position="1881"/>
    </location>
</feature>
<dbReference type="InterPro" id="IPR036940">
    <property type="entry name" value="PI3/4_kinase_cat_sf"/>
</dbReference>
<dbReference type="GO" id="GO:0005886">
    <property type="term" value="C:plasma membrane"/>
    <property type="evidence" value="ECO:0007669"/>
    <property type="project" value="EnsemblFungi"/>
</dbReference>
<evidence type="ECO:0000259" key="8">
    <source>
        <dbReference type="PROSITE" id="PS50290"/>
    </source>
</evidence>
<dbReference type="InterPro" id="IPR042236">
    <property type="entry name" value="PI3K_accessory_sf"/>
</dbReference>
<dbReference type="GO" id="GO:0005737">
    <property type="term" value="C:cytoplasm"/>
    <property type="evidence" value="ECO:0007669"/>
    <property type="project" value="TreeGrafter"/>
</dbReference>
<dbReference type="Gene3D" id="1.25.40.70">
    <property type="entry name" value="Phosphatidylinositol 3-kinase, accessory domain (PIK)"/>
    <property type="match status" value="1"/>
</dbReference>
<reference evidence="10" key="2">
    <citation type="submission" date="2014-02" db="EMBL/GenBank/DDBJ databases">
        <title>Complete DNA sequence of /Kuraishia capsulata/ illustrates novel genomic features among budding yeasts (/Saccharomycotina/).</title>
        <authorList>
            <person name="Morales L."/>
            <person name="Noel B."/>
            <person name="Porcel B."/>
            <person name="Marcet-Houben M."/>
            <person name="Hullo M-F."/>
            <person name="Sacerdot C."/>
            <person name="Tekaia F."/>
            <person name="Leh-Louis V."/>
            <person name="Despons L."/>
            <person name="Khanna V."/>
            <person name="Aury J-M."/>
            <person name="Barbe V."/>
            <person name="Couloux A."/>
            <person name="Labadie K."/>
            <person name="Pelletier E."/>
            <person name="Souciet J-L."/>
            <person name="Boekhout T."/>
            <person name="Gabaldon T."/>
            <person name="Wincker P."/>
            <person name="Dujon B."/>
        </authorList>
    </citation>
    <scope>NUCLEOTIDE SEQUENCE</scope>
    <source>
        <strain evidence="10">CBS 1993</strain>
    </source>
</reference>
<evidence type="ECO:0000313" key="11">
    <source>
        <dbReference type="Proteomes" id="UP000019384"/>
    </source>
</evidence>
<dbReference type="PROSITE" id="PS00916">
    <property type="entry name" value="PI3_4_KINASE_2"/>
    <property type="match status" value="1"/>
</dbReference>
<dbReference type="InterPro" id="IPR001263">
    <property type="entry name" value="PI3K_accessory_dom"/>
</dbReference>
<organism evidence="10 11">
    <name type="scientific">Kuraishia capsulata CBS 1993</name>
    <dbReference type="NCBI Taxonomy" id="1382522"/>
    <lineage>
        <taxon>Eukaryota</taxon>
        <taxon>Fungi</taxon>
        <taxon>Dikarya</taxon>
        <taxon>Ascomycota</taxon>
        <taxon>Saccharomycotina</taxon>
        <taxon>Pichiomycetes</taxon>
        <taxon>Pichiales</taxon>
        <taxon>Pichiaceae</taxon>
        <taxon>Kuraishia</taxon>
    </lineage>
</organism>
<dbReference type="SUPFAM" id="SSF56112">
    <property type="entry name" value="Protein kinase-like (PK-like)"/>
    <property type="match status" value="1"/>
</dbReference>
<dbReference type="EMBL" id="HG793131">
    <property type="protein sequence ID" value="CDK29667.1"/>
    <property type="molecule type" value="Genomic_DNA"/>
</dbReference>
<feature type="domain" description="PIK helical" evidence="9">
    <location>
        <begin position="1350"/>
        <end position="1525"/>
    </location>
</feature>
<dbReference type="SMART" id="SM00145">
    <property type="entry name" value="PI3Ka"/>
    <property type="match status" value="1"/>
</dbReference>
<dbReference type="GO" id="GO:0004430">
    <property type="term" value="F:1-phosphatidylinositol 4-kinase activity"/>
    <property type="evidence" value="ECO:0007669"/>
    <property type="project" value="UniProtKB-EC"/>
</dbReference>
<dbReference type="EC" id="2.7.1.67" evidence="3"/>
<dbReference type="InterPro" id="IPR018936">
    <property type="entry name" value="PI3/4_kinase_CS"/>
</dbReference>
<dbReference type="GO" id="GO:0048015">
    <property type="term" value="P:phosphatidylinositol-mediated signaling"/>
    <property type="evidence" value="ECO:0007669"/>
    <property type="project" value="TreeGrafter"/>
</dbReference>
<dbReference type="RefSeq" id="XP_022461650.1">
    <property type="nucleotide sequence ID" value="XM_022601074.1"/>
</dbReference>
<dbReference type="SMART" id="SM00146">
    <property type="entry name" value="PI3Kc"/>
    <property type="match status" value="1"/>
</dbReference>